<sequence>MSENKRFKLKKASVKRLAIAFILIVAVAAGIYTILTKADDQATEKENIRVHNEEKQEKPKSKPTSEESKEPEKGTVTNETPKKDKDDGITSEEGTTNKNETDVVMPTINKDAIIANAKTQIYTVYTDLQQGSGFLINSSGDILTNAHVAKNAGYVVVKNQHGQEFQGKVIGISKKTDVALIRVPDLAGKNPLVLDATTAKVGTKVVAIGSPKDQYGTTTEGIVKSVGAEFFDDYTYSHLYEITARLSRGSSGGPLINAESGNVIGINSIILEDHPEIGYAIPLSAVMGLVNDWVVKAPEVNFDDENEEGYNHADEAYFDEELLSENMKSFYVLVIESLTDGKHNYYDAYISPKSEALKTARAFIGNYNSDGKKFKSLQYNVTGVTIGDKSSNVTMSTITTYMDRNNKKQTIKENITFKIIIDDIGEYMIQTITVNSSVDSGKLAPPVEKPQVDPNTGNKPDEGTNTDTDTDSNEGSSDPNGTEKPKDEGELEEVETDGVETPKTPPVEEPKTQEQ</sequence>
<evidence type="ECO:0000313" key="6">
    <source>
        <dbReference type="Proteomes" id="UP000294641"/>
    </source>
</evidence>
<dbReference type="OrthoDB" id="189537at2"/>
<evidence type="ECO:0000256" key="2">
    <source>
        <dbReference type="SAM" id="MobiDB-lite"/>
    </source>
</evidence>
<dbReference type="Proteomes" id="UP000254330">
    <property type="component" value="Unassembled WGS sequence"/>
</dbReference>
<dbReference type="RefSeq" id="WP_109349480.1">
    <property type="nucleotide sequence ID" value="NZ_BJUE01000041.1"/>
</dbReference>
<feature type="region of interest" description="Disordered" evidence="2">
    <location>
        <begin position="42"/>
        <end position="103"/>
    </location>
</feature>
<protein>
    <submittedName>
        <fullName evidence="3">Serine protease HhoA</fullName>
    </submittedName>
    <submittedName>
        <fullName evidence="4">Trypsin-like peptidase</fullName>
    </submittedName>
</protein>
<comment type="caution">
    <text evidence="3">The sequence shown here is derived from an EMBL/GenBank/DDBJ whole genome shotgun (WGS) entry which is preliminary data.</text>
</comment>
<organism evidence="3 5">
    <name type="scientific">Kurthia zopfii</name>
    <dbReference type="NCBI Taxonomy" id="1650"/>
    <lineage>
        <taxon>Bacteria</taxon>
        <taxon>Bacillati</taxon>
        <taxon>Bacillota</taxon>
        <taxon>Bacilli</taxon>
        <taxon>Bacillales</taxon>
        <taxon>Caryophanaceae</taxon>
        <taxon>Kurthia</taxon>
    </lineage>
</organism>
<feature type="compositionally biased region" description="Basic and acidic residues" evidence="2">
    <location>
        <begin position="506"/>
        <end position="515"/>
    </location>
</feature>
<keyword evidence="6" id="KW-1185">Reference proteome</keyword>
<dbReference type="Gene3D" id="2.40.10.120">
    <property type="match status" value="1"/>
</dbReference>
<keyword evidence="1" id="KW-0720">Serine protease</keyword>
<name>A0A8B4Q4N0_9BACL</name>
<reference evidence="4 6" key="2">
    <citation type="submission" date="2019-03" db="EMBL/GenBank/DDBJ databases">
        <title>Genomic Encyclopedia of Type Strains, Phase IV (KMG-IV): sequencing the most valuable type-strain genomes for metagenomic binning, comparative biology and taxonomic classification.</title>
        <authorList>
            <person name="Goeker M."/>
        </authorList>
    </citation>
    <scope>NUCLEOTIDE SEQUENCE [LARGE SCALE GENOMIC DNA]</scope>
    <source>
        <strain evidence="4 6">DSM 20580</strain>
    </source>
</reference>
<dbReference type="EMBL" id="SNZG01000015">
    <property type="protein sequence ID" value="TDR38626.1"/>
    <property type="molecule type" value="Genomic_DNA"/>
</dbReference>
<dbReference type="InterPro" id="IPR001940">
    <property type="entry name" value="Peptidase_S1C"/>
</dbReference>
<dbReference type="Pfam" id="PF13365">
    <property type="entry name" value="Trypsin_2"/>
    <property type="match status" value="1"/>
</dbReference>
<dbReference type="InterPro" id="IPR009003">
    <property type="entry name" value="Peptidase_S1_PA"/>
</dbReference>
<feature type="compositionally biased region" description="Basic and acidic residues" evidence="2">
    <location>
        <begin position="42"/>
        <end position="73"/>
    </location>
</feature>
<dbReference type="GO" id="GO:0006508">
    <property type="term" value="P:proteolysis"/>
    <property type="evidence" value="ECO:0007669"/>
    <property type="project" value="UniProtKB-KW"/>
</dbReference>
<evidence type="ECO:0000313" key="5">
    <source>
        <dbReference type="Proteomes" id="UP000254330"/>
    </source>
</evidence>
<feature type="region of interest" description="Disordered" evidence="2">
    <location>
        <begin position="438"/>
        <end position="515"/>
    </location>
</feature>
<accession>A0A8B4Q4N0</accession>
<keyword evidence="1" id="KW-0378">Hydrolase</keyword>
<evidence type="ECO:0000313" key="4">
    <source>
        <dbReference type="EMBL" id="TDR38626.1"/>
    </source>
</evidence>
<proteinExistence type="predicted"/>
<dbReference type="GO" id="GO:0004252">
    <property type="term" value="F:serine-type endopeptidase activity"/>
    <property type="evidence" value="ECO:0007669"/>
    <property type="project" value="InterPro"/>
</dbReference>
<dbReference type="PRINTS" id="PR00834">
    <property type="entry name" value="PROTEASES2C"/>
</dbReference>
<dbReference type="EMBL" id="UGNP01000001">
    <property type="protein sequence ID" value="STX08767.1"/>
    <property type="molecule type" value="Genomic_DNA"/>
</dbReference>
<reference evidence="3 5" key="1">
    <citation type="submission" date="2018-06" db="EMBL/GenBank/DDBJ databases">
        <authorList>
            <consortium name="Pathogen Informatics"/>
            <person name="Doyle S."/>
        </authorList>
    </citation>
    <scope>NUCLEOTIDE SEQUENCE [LARGE SCALE GENOMIC DNA]</scope>
    <source>
        <strain evidence="3 5">NCTC10597</strain>
    </source>
</reference>
<evidence type="ECO:0000313" key="3">
    <source>
        <dbReference type="EMBL" id="STX08767.1"/>
    </source>
</evidence>
<dbReference type="Proteomes" id="UP000294641">
    <property type="component" value="Unassembled WGS sequence"/>
</dbReference>
<feature type="compositionally biased region" description="Acidic residues" evidence="2">
    <location>
        <begin position="489"/>
        <end position="498"/>
    </location>
</feature>
<dbReference type="PANTHER" id="PTHR22939">
    <property type="entry name" value="SERINE PROTEASE FAMILY S1C HTRA-RELATED"/>
    <property type="match status" value="1"/>
</dbReference>
<dbReference type="AlphaFoldDB" id="A0A8B4Q4N0"/>
<dbReference type="PANTHER" id="PTHR22939:SF129">
    <property type="entry name" value="SERINE PROTEASE HTRA2, MITOCHONDRIAL"/>
    <property type="match status" value="1"/>
</dbReference>
<gene>
    <name evidence="3" type="primary">hhoA</name>
    <name evidence="4" type="ORF">DFR61_1151</name>
    <name evidence="3" type="ORF">NCTC10597_00433</name>
</gene>
<feature type="compositionally biased region" description="Polar residues" evidence="2">
    <location>
        <begin position="453"/>
        <end position="480"/>
    </location>
</feature>
<evidence type="ECO:0000256" key="1">
    <source>
        <dbReference type="ARBA" id="ARBA00022825"/>
    </source>
</evidence>
<dbReference type="SUPFAM" id="SSF50494">
    <property type="entry name" value="Trypsin-like serine proteases"/>
    <property type="match status" value="1"/>
</dbReference>
<keyword evidence="3" id="KW-0645">Protease</keyword>